<dbReference type="EMBL" id="BARV01018724">
    <property type="protein sequence ID" value="GAI22898.1"/>
    <property type="molecule type" value="Genomic_DNA"/>
</dbReference>
<reference evidence="1" key="1">
    <citation type="journal article" date="2014" name="Front. Microbiol.">
        <title>High frequency of phylogenetically diverse reductive dehalogenase-homologous genes in deep subseafloor sedimentary metagenomes.</title>
        <authorList>
            <person name="Kawai M."/>
            <person name="Futagami T."/>
            <person name="Toyoda A."/>
            <person name="Takaki Y."/>
            <person name="Nishi S."/>
            <person name="Hori S."/>
            <person name="Arai W."/>
            <person name="Tsubouchi T."/>
            <person name="Morono Y."/>
            <person name="Uchiyama I."/>
            <person name="Ito T."/>
            <person name="Fujiyama A."/>
            <person name="Inagaki F."/>
            <person name="Takami H."/>
        </authorList>
    </citation>
    <scope>NUCLEOTIDE SEQUENCE</scope>
    <source>
        <strain evidence="1">Expedition CK06-06</strain>
    </source>
</reference>
<sequence>MKGLVSKVDPTELTLNDKLVYINRAKNDVPYYHWVVTLSRYHHLG</sequence>
<organism evidence="1">
    <name type="scientific">marine sediment metagenome</name>
    <dbReference type="NCBI Taxonomy" id="412755"/>
    <lineage>
        <taxon>unclassified sequences</taxon>
        <taxon>metagenomes</taxon>
        <taxon>ecological metagenomes</taxon>
    </lineage>
</organism>
<proteinExistence type="predicted"/>
<dbReference type="AlphaFoldDB" id="X1LUY7"/>
<comment type="caution">
    <text evidence="1">The sequence shown here is derived from an EMBL/GenBank/DDBJ whole genome shotgun (WGS) entry which is preliminary data.</text>
</comment>
<gene>
    <name evidence="1" type="ORF">S06H3_31601</name>
</gene>
<name>X1LUY7_9ZZZZ</name>
<protein>
    <submittedName>
        <fullName evidence="1">Uncharacterized protein</fullName>
    </submittedName>
</protein>
<accession>X1LUY7</accession>
<evidence type="ECO:0000313" key="1">
    <source>
        <dbReference type="EMBL" id="GAI22898.1"/>
    </source>
</evidence>